<comment type="similarity">
    <text evidence="1">Belongs to the CoA-transferase III family.</text>
</comment>
<name>A0A8H5LWD9_9AGAR</name>
<dbReference type="OrthoDB" id="16747at2759"/>
<feature type="compositionally biased region" description="Low complexity" evidence="2">
    <location>
        <begin position="217"/>
        <end position="234"/>
    </location>
</feature>
<dbReference type="InterPro" id="IPR044855">
    <property type="entry name" value="CoA-Trfase_III_dom3_sf"/>
</dbReference>
<dbReference type="SUPFAM" id="SSF89796">
    <property type="entry name" value="CoA-transferase family III (CaiB/BaiF)"/>
    <property type="match status" value="1"/>
</dbReference>
<reference evidence="4 5" key="1">
    <citation type="journal article" date="2020" name="ISME J.">
        <title>Uncovering the hidden diversity of litter-decomposition mechanisms in mushroom-forming fungi.</title>
        <authorList>
            <person name="Floudas D."/>
            <person name="Bentzer J."/>
            <person name="Ahren D."/>
            <person name="Johansson T."/>
            <person name="Persson P."/>
            <person name="Tunlid A."/>
        </authorList>
    </citation>
    <scope>NUCLEOTIDE SEQUENCE [LARGE SCALE GENOMIC DNA]</scope>
    <source>
        <strain evidence="4 5">CBS 661.87</strain>
    </source>
</reference>
<sequence>MAGHDINYIALSGALAMLPGSEKPSFPLNLLADFAGGGLICVLGILLALIERGKNGRGQVINADMVSGSRYIAAFPLLHSLIPASPLFGNERGNNVLDGGAPFYDIYVCKDGRYMSVGCLEPQFFQVFITTFLSALPKGLDHTSDGWRPSPQTQSDHSEWTKLRDFLTHGFKTNTRDYWAQVFLGTDACALPVLTPEEVRASASPKSPFPPAHPQVTGSSPSTSSSRSNTYHLSPGEDSREILEELEFSESEKRQLVADGALGGEALHPRQHKL</sequence>
<dbReference type="Proteomes" id="UP000565441">
    <property type="component" value="Unassembled WGS sequence"/>
</dbReference>
<evidence type="ECO:0000256" key="1">
    <source>
        <dbReference type="ARBA" id="ARBA00008383"/>
    </source>
</evidence>
<dbReference type="InterPro" id="IPR023606">
    <property type="entry name" value="CoA-Trfase_III_dom_1_sf"/>
</dbReference>
<dbReference type="GO" id="GO:0003824">
    <property type="term" value="F:catalytic activity"/>
    <property type="evidence" value="ECO:0007669"/>
    <property type="project" value="InterPro"/>
</dbReference>
<keyword evidence="5" id="KW-1185">Reference proteome</keyword>
<proteinExistence type="inferred from homology"/>
<dbReference type="InterPro" id="IPR003673">
    <property type="entry name" value="CoA-Trfase_fam_III"/>
</dbReference>
<dbReference type="Pfam" id="PF02515">
    <property type="entry name" value="CoA_transf_3"/>
    <property type="match status" value="1"/>
</dbReference>
<evidence type="ECO:0008006" key="6">
    <source>
        <dbReference type="Google" id="ProtNLM"/>
    </source>
</evidence>
<dbReference type="AlphaFoldDB" id="A0A8H5LWD9"/>
<dbReference type="EMBL" id="JAACJP010000045">
    <property type="protein sequence ID" value="KAF5371844.1"/>
    <property type="molecule type" value="Genomic_DNA"/>
</dbReference>
<keyword evidence="3" id="KW-0472">Membrane</keyword>
<keyword evidence="3" id="KW-0812">Transmembrane</keyword>
<comment type="caution">
    <text evidence="4">The sequence shown here is derived from an EMBL/GenBank/DDBJ whole genome shotgun (WGS) entry which is preliminary data.</text>
</comment>
<feature type="transmembrane region" description="Helical" evidence="3">
    <location>
        <begin position="30"/>
        <end position="50"/>
    </location>
</feature>
<evidence type="ECO:0000256" key="2">
    <source>
        <dbReference type="SAM" id="MobiDB-lite"/>
    </source>
</evidence>
<dbReference type="Gene3D" id="3.40.50.10540">
    <property type="entry name" value="Crotonobetainyl-coa:carnitine coa-transferase, domain 1"/>
    <property type="match status" value="1"/>
</dbReference>
<keyword evidence="3" id="KW-1133">Transmembrane helix</keyword>
<dbReference type="Gene3D" id="3.30.1540.10">
    <property type="entry name" value="formyl-coa transferase, domain 3"/>
    <property type="match status" value="1"/>
</dbReference>
<dbReference type="PANTHER" id="PTHR48228:SF5">
    <property type="entry name" value="ALPHA-METHYLACYL-COA RACEMASE"/>
    <property type="match status" value="1"/>
</dbReference>
<evidence type="ECO:0000256" key="3">
    <source>
        <dbReference type="SAM" id="Phobius"/>
    </source>
</evidence>
<accession>A0A8H5LWD9</accession>
<evidence type="ECO:0000313" key="4">
    <source>
        <dbReference type="EMBL" id="KAF5371844.1"/>
    </source>
</evidence>
<dbReference type="InterPro" id="IPR050509">
    <property type="entry name" value="CoA-transferase_III"/>
</dbReference>
<protein>
    <recommendedName>
        <fullName evidence="6">Alpha-methylacyl-CoA racemase</fullName>
    </recommendedName>
</protein>
<feature type="region of interest" description="Disordered" evidence="2">
    <location>
        <begin position="201"/>
        <end position="274"/>
    </location>
</feature>
<organism evidence="4 5">
    <name type="scientific">Tricholomella constricta</name>
    <dbReference type="NCBI Taxonomy" id="117010"/>
    <lineage>
        <taxon>Eukaryota</taxon>
        <taxon>Fungi</taxon>
        <taxon>Dikarya</taxon>
        <taxon>Basidiomycota</taxon>
        <taxon>Agaricomycotina</taxon>
        <taxon>Agaricomycetes</taxon>
        <taxon>Agaricomycetidae</taxon>
        <taxon>Agaricales</taxon>
        <taxon>Tricholomatineae</taxon>
        <taxon>Lyophyllaceae</taxon>
        <taxon>Tricholomella</taxon>
    </lineage>
</organism>
<gene>
    <name evidence="4" type="ORF">D9615_009549</name>
</gene>
<dbReference type="PANTHER" id="PTHR48228">
    <property type="entry name" value="SUCCINYL-COA--D-CITRAMALATE COA-TRANSFERASE"/>
    <property type="match status" value="1"/>
</dbReference>
<evidence type="ECO:0000313" key="5">
    <source>
        <dbReference type="Proteomes" id="UP000565441"/>
    </source>
</evidence>